<keyword evidence="4" id="KW-0597">Phosphoprotein</keyword>
<dbReference type="EMBL" id="CP060636">
    <property type="protein sequence ID" value="QNM12809.1"/>
    <property type="molecule type" value="Genomic_DNA"/>
</dbReference>
<evidence type="ECO:0000259" key="7">
    <source>
        <dbReference type="PROSITE" id="PS50110"/>
    </source>
</evidence>
<feature type="coiled-coil region" evidence="5">
    <location>
        <begin position="103"/>
        <end position="137"/>
    </location>
</feature>
<dbReference type="PROSITE" id="PS00041">
    <property type="entry name" value="HTH_ARAC_FAMILY_1"/>
    <property type="match status" value="1"/>
</dbReference>
<dbReference type="GO" id="GO:0000160">
    <property type="term" value="P:phosphorelay signal transduction system"/>
    <property type="evidence" value="ECO:0007669"/>
    <property type="project" value="InterPro"/>
</dbReference>
<dbReference type="Pfam" id="PF00072">
    <property type="entry name" value="Response_reg"/>
    <property type="match status" value="1"/>
</dbReference>
<dbReference type="SUPFAM" id="SSF52172">
    <property type="entry name" value="CheY-like"/>
    <property type="match status" value="1"/>
</dbReference>
<dbReference type="Pfam" id="PF12833">
    <property type="entry name" value="HTH_18"/>
    <property type="match status" value="1"/>
</dbReference>
<accession>A0A7G9GPS7</accession>
<gene>
    <name evidence="8" type="ORF">H9Q80_02320</name>
</gene>
<proteinExistence type="predicted"/>
<dbReference type="InterPro" id="IPR009057">
    <property type="entry name" value="Homeodomain-like_sf"/>
</dbReference>
<name>A0A7G9GPS7_9FIRM</name>
<dbReference type="SMART" id="SM00448">
    <property type="entry name" value="REC"/>
    <property type="match status" value="1"/>
</dbReference>
<keyword evidence="9" id="KW-1185">Reference proteome</keyword>
<dbReference type="RefSeq" id="WP_117453960.1">
    <property type="nucleotide sequence ID" value="NZ_CP060636.1"/>
</dbReference>
<keyword evidence="1" id="KW-0805">Transcription regulation</keyword>
<dbReference type="Gene3D" id="1.10.10.60">
    <property type="entry name" value="Homeodomain-like"/>
    <property type="match status" value="2"/>
</dbReference>
<dbReference type="PANTHER" id="PTHR43280">
    <property type="entry name" value="ARAC-FAMILY TRANSCRIPTIONAL REGULATOR"/>
    <property type="match status" value="1"/>
</dbReference>
<dbReference type="InterPro" id="IPR018060">
    <property type="entry name" value="HTH_AraC"/>
</dbReference>
<feature type="modified residue" description="4-aspartylphosphate" evidence="4">
    <location>
        <position position="55"/>
    </location>
</feature>
<evidence type="ECO:0000256" key="2">
    <source>
        <dbReference type="ARBA" id="ARBA00023125"/>
    </source>
</evidence>
<dbReference type="Gene3D" id="3.40.50.2300">
    <property type="match status" value="1"/>
</dbReference>
<sequence length="526" mass="61534">MYKVLIADDENLIRITLKNMIDWKALDCEVIALAKDGQEAYDIYCAAHPEIVITDLKMPKMDGIELITKIRSENTNTQVIALSNYSDFELVRDAMKAGAFDYLLKVTLEEKELETIIEQVKENCESQHANISQEEDQALMQLRQCMILRKNEHVMEEEEFLATLQQPVFTPYHKDYQMAYFRIDNINILYENKVRDHTKLKQNLQDLIKETIPFSMPYLMIFLSNHSGVLMFHGEEKIRVLNICNSIIRNISQYLDLPLSVIVSPKEKDISTFYQSYLDILSSHEKRFYEGEGTLLLSEESIDFEDLDMNQIDFHTNIFAAISSKDIEQVNALVQKTLHYMKVHRIAPYSVKEYIIFILNNIEGNEIVKGMKEVYPFDLLHRHIYASETFDRLCDNVERSFEEICKWLWSTGSDKYKKNIMQIIAYVEEHLAQKVTLKMIAEAFGMSESYLSRTFKNETGMNLIGFINERKMKKAKELLKDDNYMIKDVAMQVGIDDQFYFNKVFKKSFGISPSEYRKKLSSKPLE</sequence>
<keyword evidence="2" id="KW-0238">DNA-binding</keyword>
<keyword evidence="5" id="KW-0175">Coiled coil</keyword>
<dbReference type="SMART" id="SM00342">
    <property type="entry name" value="HTH_ARAC"/>
    <property type="match status" value="1"/>
</dbReference>
<dbReference type="KEGG" id="ehn:H9Q80_02320"/>
<dbReference type="PROSITE" id="PS50110">
    <property type="entry name" value="RESPONSE_REGULATORY"/>
    <property type="match status" value="1"/>
</dbReference>
<keyword evidence="3" id="KW-0804">Transcription</keyword>
<dbReference type="InterPro" id="IPR020449">
    <property type="entry name" value="Tscrpt_reg_AraC-type_HTH"/>
</dbReference>
<dbReference type="Proteomes" id="UP000515856">
    <property type="component" value="Chromosome"/>
</dbReference>
<dbReference type="InterPro" id="IPR018062">
    <property type="entry name" value="HTH_AraC-typ_CS"/>
</dbReference>
<evidence type="ECO:0000256" key="3">
    <source>
        <dbReference type="ARBA" id="ARBA00023163"/>
    </source>
</evidence>
<dbReference type="InterPro" id="IPR011006">
    <property type="entry name" value="CheY-like_superfamily"/>
</dbReference>
<dbReference type="PROSITE" id="PS01124">
    <property type="entry name" value="HTH_ARAC_FAMILY_2"/>
    <property type="match status" value="1"/>
</dbReference>
<feature type="domain" description="Response regulatory" evidence="7">
    <location>
        <begin position="3"/>
        <end position="120"/>
    </location>
</feature>
<reference evidence="8 9" key="1">
    <citation type="submission" date="2020-08" db="EMBL/GenBank/DDBJ databases">
        <authorList>
            <person name="Liu C."/>
            <person name="Sun Q."/>
        </authorList>
    </citation>
    <scope>NUCLEOTIDE SEQUENCE [LARGE SCALE GENOMIC DNA]</scope>
    <source>
        <strain evidence="8 9">NSJ-61</strain>
    </source>
</reference>
<protein>
    <submittedName>
        <fullName evidence="8">Response regulator</fullName>
    </submittedName>
</protein>
<dbReference type="GO" id="GO:0043565">
    <property type="term" value="F:sequence-specific DNA binding"/>
    <property type="evidence" value="ECO:0007669"/>
    <property type="project" value="InterPro"/>
</dbReference>
<dbReference type="SUPFAM" id="SSF46689">
    <property type="entry name" value="Homeodomain-like"/>
    <property type="match status" value="2"/>
</dbReference>
<evidence type="ECO:0000256" key="1">
    <source>
        <dbReference type="ARBA" id="ARBA00023015"/>
    </source>
</evidence>
<evidence type="ECO:0000313" key="8">
    <source>
        <dbReference type="EMBL" id="QNM12809.1"/>
    </source>
</evidence>
<dbReference type="AlphaFoldDB" id="A0A7G9GPS7"/>
<dbReference type="CDD" id="cd17536">
    <property type="entry name" value="REC_YesN-like"/>
    <property type="match status" value="1"/>
</dbReference>
<dbReference type="GO" id="GO:0003700">
    <property type="term" value="F:DNA-binding transcription factor activity"/>
    <property type="evidence" value="ECO:0007669"/>
    <property type="project" value="InterPro"/>
</dbReference>
<dbReference type="InterPro" id="IPR001789">
    <property type="entry name" value="Sig_transdc_resp-reg_receiver"/>
</dbReference>
<feature type="domain" description="HTH araC/xylS-type" evidence="6">
    <location>
        <begin position="421"/>
        <end position="519"/>
    </location>
</feature>
<evidence type="ECO:0000259" key="6">
    <source>
        <dbReference type="PROSITE" id="PS01124"/>
    </source>
</evidence>
<organism evidence="8 9">
    <name type="scientific">[Eubacterium] hominis</name>
    <dbReference type="NCBI Taxonomy" id="2764325"/>
    <lineage>
        <taxon>Bacteria</taxon>
        <taxon>Bacillati</taxon>
        <taxon>Bacillota</taxon>
        <taxon>Erysipelotrichia</taxon>
        <taxon>Erysipelotrichales</taxon>
        <taxon>Erysipelotrichaceae</taxon>
        <taxon>Amedibacillus</taxon>
    </lineage>
</organism>
<evidence type="ECO:0000313" key="9">
    <source>
        <dbReference type="Proteomes" id="UP000515856"/>
    </source>
</evidence>
<dbReference type="PANTHER" id="PTHR43280:SF2">
    <property type="entry name" value="HTH-TYPE TRANSCRIPTIONAL REGULATOR EXSA"/>
    <property type="match status" value="1"/>
</dbReference>
<evidence type="ECO:0000256" key="5">
    <source>
        <dbReference type="SAM" id="Coils"/>
    </source>
</evidence>
<dbReference type="PRINTS" id="PR00032">
    <property type="entry name" value="HTHARAC"/>
</dbReference>
<evidence type="ECO:0000256" key="4">
    <source>
        <dbReference type="PROSITE-ProRule" id="PRU00169"/>
    </source>
</evidence>